<feature type="transmembrane region" description="Helical" evidence="1">
    <location>
        <begin position="151"/>
        <end position="167"/>
    </location>
</feature>
<reference evidence="2 3" key="1">
    <citation type="submission" date="2024-04" db="EMBL/GenBank/DDBJ databases">
        <title>Luteolibacter sp. isolated from soil.</title>
        <authorList>
            <person name="An J."/>
        </authorList>
    </citation>
    <scope>NUCLEOTIDE SEQUENCE [LARGE SCALE GENOMIC DNA]</scope>
    <source>
        <strain evidence="2 3">Y139</strain>
    </source>
</reference>
<dbReference type="Proteomes" id="UP001371305">
    <property type="component" value="Unassembled WGS sequence"/>
</dbReference>
<evidence type="ECO:0000256" key="1">
    <source>
        <dbReference type="SAM" id="Phobius"/>
    </source>
</evidence>
<sequence>MRPPWYRSRLFLLGLFGLALWTGAWMQSYARGRGDVWNWNGPTRFYFVSHGGGWMGLGTGESISVRYPAILPTNRWDHRKWDLKYSDRTSWFPPVQTRFDREEKNLWIHYSFWITAWSVAWLIPLAARYLPRRARPPRFPGTPRRWFTSPWLWGGLPGAIVLIALWIDSATYRSYASMRWTRAAEPDYVGLGVESSAGHLAAWAGRPTQGLFSRTKQTGYSGFRQKSQTLTPPPATASKPGIRRFHTTWLTLASTYFILWLALAATWQYRQSKQRPSVRDTC</sequence>
<dbReference type="RefSeq" id="WP_341405159.1">
    <property type="nucleotide sequence ID" value="NZ_JBBUKT010000004.1"/>
</dbReference>
<evidence type="ECO:0000313" key="2">
    <source>
        <dbReference type="EMBL" id="MEK7951547.1"/>
    </source>
</evidence>
<keyword evidence="3" id="KW-1185">Reference proteome</keyword>
<organism evidence="2 3">
    <name type="scientific">Luteolibacter soli</name>
    <dbReference type="NCBI Taxonomy" id="3135280"/>
    <lineage>
        <taxon>Bacteria</taxon>
        <taxon>Pseudomonadati</taxon>
        <taxon>Verrucomicrobiota</taxon>
        <taxon>Verrucomicrobiia</taxon>
        <taxon>Verrucomicrobiales</taxon>
        <taxon>Verrucomicrobiaceae</taxon>
        <taxon>Luteolibacter</taxon>
    </lineage>
</organism>
<evidence type="ECO:0000313" key="3">
    <source>
        <dbReference type="Proteomes" id="UP001371305"/>
    </source>
</evidence>
<dbReference type="EMBL" id="JBBUKT010000004">
    <property type="protein sequence ID" value="MEK7951547.1"/>
    <property type="molecule type" value="Genomic_DNA"/>
</dbReference>
<accession>A0ABU9AXR5</accession>
<feature type="transmembrane region" description="Helical" evidence="1">
    <location>
        <begin position="249"/>
        <end position="269"/>
    </location>
</feature>
<keyword evidence="1" id="KW-0812">Transmembrane</keyword>
<keyword evidence="1" id="KW-0472">Membrane</keyword>
<evidence type="ECO:0008006" key="4">
    <source>
        <dbReference type="Google" id="ProtNLM"/>
    </source>
</evidence>
<keyword evidence="1" id="KW-1133">Transmembrane helix</keyword>
<name>A0ABU9AXR5_9BACT</name>
<gene>
    <name evidence="2" type="ORF">WKV53_13610</name>
</gene>
<protein>
    <recommendedName>
        <fullName evidence="4">DUF3592 domain-containing protein</fullName>
    </recommendedName>
</protein>
<comment type="caution">
    <text evidence="2">The sequence shown here is derived from an EMBL/GenBank/DDBJ whole genome shotgun (WGS) entry which is preliminary data.</text>
</comment>
<feature type="transmembrane region" description="Helical" evidence="1">
    <location>
        <begin position="107"/>
        <end position="130"/>
    </location>
</feature>
<proteinExistence type="predicted"/>